<dbReference type="EMBL" id="MU003579">
    <property type="protein sequence ID" value="KAF2462560.1"/>
    <property type="molecule type" value="Genomic_DNA"/>
</dbReference>
<sequence length="517" mass="57261">MPSNVILIASGIATTYVFLRCLLAFTQDAKEPPALETAIPFLSPMIGMRKKAKFYIDLRDKFRLPIYTLRIPFMRLYIINSTELIPVAQKQVRILDFAPMESKVAMNVMGSGPEGKKVLLRSKEGVGDYAYAILFDKAIHASVSPGPQLDAMNRSSVEIVARSVEELASRSPARLKLFEWVKKEITFATTESVYGPKNPFRNPKVQDAYWRFEPGIIIMLLNLYPNLLARDSVQARKEIVDAINDYFASHAHEEGSAFVQSHYQHKIDQGVTGKDVARFEIGAIIGILSNTIPASFWVLYHTFSDPTVLEECRKEILACCKVEGNTCTLDIVEVKASCSILLSILKESLRFHGIGTSVRVVTQDHLLDGKYLLKKGGIVMIPGPVQHSSTLAYGEDVDGFEHMRFVRSPTRKRPSPIAFRGFGGGSTLCPGRHFATTEILTFVALIIARFDFKPVRSEWVCPKTDKAGMAGTIAPPNLDEDVEVEVTPTAGEMAGKIWNVVLSASDKGVELSAEDSQ</sequence>
<keyword evidence="2" id="KW-1185">Reference proteome</keyword>
<evidence type="ECO:0000313" key="2">
    <source>
        <dbReference type="Proteomes" id="UP000799755"/>
    </source>
</evidence>
<proteinExistence type="predicted"/>
<name>A0ACB6Q8S2_9PLEO</name>
<accession>A0ACB6Q8S2</accession>
<evidence type="ECO:0000313" key="1">
    <source>
        <dbReference type="EMBL" id="KAF2462560.1"/>
    </source>
</evidence>
<dbReference type="Proteomes" id="UP000799755">
    <property type="component" value="Unassembled WGS sequence"/>
</dbReference>
<gene>
    <name evidence="1" type="ORF">BDR25DRAFT_274346</name>
</gene>
<comment type="caution">
    <text evidence="1">The sequence shown here is derived from an EMBL/GenBank/DDBJ whole genome shotgun (WGS) entry which is preliminary data.</text>
</comment>
<reference evidence="1" key="1">
    <citation type="journal article" date="2020" name="Stud. Mycol.">
        <title>101 Dothideomycetes genomes: a test case for predicting lifestyles and emergence of pathogens.</title>
        <authorList>
            <person name="Haridas S."/>
            <person name="Albert R."/>
            <person name="Binder M."/>
            <person name="Bloem J."/>
            <person name="Labutti K."/>
            <person name="Salamov A."/>
            <person name="Andreopoulos B."/>
            <person name="Baker S."/>
            <person name="Barry K."/>
            <person name="Bills G."/>
            <person name="Bluhm B."/>
            <person name="Cannon C."/>
            <person name="Castanera R."/>
            <person name="Culley D."/>
            <person name="Daum C."/>
            <person name="Ezra D."/>
            <person name="Gonzalez J."/>
            <person name="Henrissat B."/>
            <person name="Kuo A."/>
            <person name="Liang C."/>
            <person name="Lipzen A."/>
            <person name="Lutzoni F."/>
            <person name="Magnuson J."/>
            <person name="Mondo S."/>
            <person name="Nolan M."/>
            <person name="Ohm R."/>
            <person name="Pangilinan J."/>
            <person name="Park H.-J."/>
            <person name="Ramirez L."/>
            <person name="Alfaro M."/>
            <person name="Sun H."/>
            <person name="Tritt A."/>
            <person name="Yoshinaga Y."/>
            <person name="Zwiers L.-H."/>
            <person name="Turgeon B."/>
            <person name="Goodwin S."/>
            <person name="Spatafora J."/>
            <person name="Crous P."/>
            <person name="Grigoriev I."/>
        </authorList>
    </citation>
    <scope>NUCLEOTIDE SEQUENCE</scope>
    <source>
        <strain evidence="1">ATCC 200398</strain>
    </source>
</reference>
<protein>
    <submittedName>
        <fullName evidence="1">Cytochrome P450</fullName>
    </submittedName>
</protein>
<organism evidence="1 2">
    <name type="scientific">Lindgomyces ingoldianus</name>
    <dbReference type="NCBI Taxonomy" id="673940"/>
    <lineage>
        <taxon>Eukaryota</taxon>
        <taxon>Fungi</taxon>
        <taxon>Dikarya</taxon>
        <taxon>Ascomycota</taxon>
        <taxon>Pezizomycotina</taxon>
        <taxon>Dothideomycetes</taxon>
        <taxon>Pleosporomycetidae</taxon>
        <taxon>Pleosporales</taxon>
        <taxon>Lindgomycetaceae</taxon>
        <taxon>Lindgomyces</taxon>
    </lineage>
</organism>